<gene>
    <name evidence="9" type="ORF">SAMD00023353_3300100</name>
</gene>
<dbReference type="PROSITE" id="PS51892">
    <property type="entry name" value="SUBTILASE"/>
    <property type="match status" value="1"/>
</dbReference>
<dbReference type="PRINTS" id="PR00723">
    <property type="entry name" value="SUBTILISIN"/>
</dbReference>
<dbReference type="Pfam" id="PF00082">
    <property type="entry name" value="Peptidase_S8"/>
    <property type="match status" value="1"/>
</dbReference>
<dbReference type="SUPFAM" id="SSF52743">
    <property type="entry name" value="Subtilisin-like"/>
    <property type="match status" value="1"/>
</dbReference>
<keyword evidence="10" id="KW-1185">Reference proteome</keyword>
<dbReference type="InterPro" id="IPR000209">
    <property type="entry name" value="Peptidase_S8/S53_dom"/>
</dbReference>
<feature type="active site" description="Charge relay system" evidence="5">
    <location>
        <position position="679"/>
    </location>
</feature>
<organism evidence="9">
    <name type="scientific">Rosellinia necatrix</name>
    <name type="common">White root-rot fungus</name>
    <dbReference type="NCBI Taxonomy" id="77044"/>
    <lineage>
        <taxon>Eukaryota</taxon>
        <taxon>Fungi</taxon>
        <taxon>Dikarya</taxon>
        <taxon>Ascomycota</taxon>
        <taxon>Pezizomycotina</taxon>
        <taxon>Sordariomycetes</taxon>
        <taxon>Xylariomycetidae</taxon>
        <taxon>Xylariales</taxon>
        <taxon>Xylariaceae</taxon>
        <taxon>Rosellinia</taxon>
    </lineage>
</organism>
<dbReference type="OrthoDB" id="206201at2759"/>
<dbReference type="GO" id="GO:0004252">
    <property type="term" value="F:serine-type endopeptidase activity"/>
    <property type="evidence" value="ECO:0007669"/>
    <property type="project" value="UniProtKB-UniRule"/>
</dbReference>
<evidence type="ECO:0000256" key="4">
    <source>
        <dbReference type="ARBA" id="ARBA00022825"/>
    </source>
</evidence>
<keyword evidence="4 5" id="KW-0720">Serine protease</keyword>
<evidence type="ECO:0000313" key="10">
    <source>
        <dbReference type="Proteomes" id="UP000054516"/>
    </source>
</evidence>
<accession>A0A1W2TKB1</accession>
<dbReference type="InterPro" id="IPR056002">
    <property type="entry name" value="DUF7580"/>
</dbReference>
<evidence type="ECO:0000256" key="2">
    <source>
        <dbReference type="ARBA" id="ARBA00022670"/>
    </source>
</evidence>
<dbReference type="InterPro" id="IPR015500">
    <property type="entry name" value="Peptidase_S8_subtilisin-rel"/>
</dbReference>
<dbReference type="Pfam" id="PF24476">
    <property type="entry name" value="DUF7580"/>
    <property type="match status" value="1"/>
</dbReference>
<feature type="domain" description="DUF7580" evidence="8">
    <location>
        <begin position="264"/>
        <end position="581"/>
    </location>
</feature>
<keyword evidence="2 5" id="KW-0645">Protease</keyword>
<evidence type="ECO:0000256" key="1">
    <source>
        <dbReference type="ARBA" id="ARBA00011073"/>
    </source>
</evidence>
<sequence length="984" mass="111027">MDDDEVMPQILDREVPEWRVFVDVAPVFALGIPGTWTLISQNRHLCTSDPDQVNNTLDKHNVPFRKKLEDLGSYLGKIEKMRPSGILPRDHIASCKTSLSSLLDALEELVDEEVLDNGDGDDDVLQDTATNATYGSILSTVSGLSASMLSYLSPYKSFSTTMRGANPNPPSPLPRVNNSEDEHSTEARYPKLDALGIIFQQRKELNASRLCQEFIRTGYTHEQVDEITQLTRWLYKSFLNANSTAGPPGQVDTHIDETMCHWDYRRPWDTSSQLFYLLSRNAREDGHLVRLQLDGRGLNRREANDYVRFSVFISKCPQLLPSEEWREGEFMSVPRVMKDDEQFYLCDFAISSHSPEVKSILFTPTLLLTPVNPRTSYSPFPDAYPTISLAELLERGVFGHGEHSLFKKEDKAVLSFSIGLCLLHLLYSSWMHQRWTAQLIHFLHKRTRTGAQIFNIHFPYIATSLVQRKPVTTLKLTKDKYGVYLQSFAQLLVEIETGSLFQPQQDESFETQLLDVAKDIETRGNAEYAEAIRGCIELTKPPTKLNTLAQPRSKAASSSRLTFDDLRRRIFQSVVRPLEINYRTSYPAMKKHRHGPFDIPGPPTNAVRRPSSISSNRGGSISDSIFCFDDLVPPTVNALAEARAKTFFDNFSTFRKHFIAPKMTDRRGGRRRLRIAVLDTGIDEGDKWLDEALSEVIESRENQGFRGSRETNPIKKYWPGEDDAVRDEVGHGTWLAYLLLKYAPDADLYIAKVSKSMAFSDTTKVVDAFHWALEEEVDIISMSFGSREHISALETAIIDCKDKAIVFASASNYGLNDPRTYPARDERVICVHALDGLGGLDSINPATEAKANYGTLGLGVRLSWQGKAECRSGTSYATPILAAISATLLDWLHYHSENAQSTLSPAQYTYLKKTARIREIFERHMSEKQGDLLYVAPWILFGSNGLSKINDTVSVGTESTERKYVQEKEVTVIEAIRDKLPILS</sequence>
<dbReference type="GO" id="GO:0006508">
    <property type="term" value="P:proteolysis"/>
    <property type="evidence" value="ECO:0007669"/>
    <property type="project" value="UniProtKB-KW"/>
</dbReference>
<feature type="region of interest" description="Disordered" evidence="6">
    <location>
        <begin position="591"/>
        <end position="616"/>
    </location>
</feature>
<dbReference type="Proteomes" id="UP000054516">
    <property type="component" value="Unassembled WGS sequence"/>
</dbReference>
<name>A0A1W2TKB1_ROSNE</name>
<dbReference type="InterPro" id="IPR036852">
    <property type="entry name" value="Peptidase_S8/S53_dom_sf"/>
</dbReference>
<evidence type="ECO:0000256" key="3">
    <source>
        <dbReference type="ARBA" id="ARBA00022801"/>
    </source>
</evidence>
<dbReference type="AlphaFoldDB" id="A0A1W2TKB1"/>
<dbReference type="STRING" id="77044.A0A1W2TKB1"/>
<proteinExistence type="inferred from homology"/>
<evidence type="ECO:0000256" key="5">
    <source>
        <dbReference type="PROSITE-ProRule" id="PRU01240"/>
    </source>
</evidence>
<feature type="active site" description="Charge relay system" evidence="5">
    <location>
        <position position="875"/>
    </location>
</feature>
<reference evidence="9" key="1">
    <citation type="submission" date="2016-03" db="EMBL/GenBank/DDBJ databases">
        <title>Draft genome sequence of Rosellinia necatrix.</title>
        <authorList>
            <person name="Kanematsu S."/>
        </authorList>
    </citation>
    <scope>NUCLEOTIDE SEQUENCE [LARGE SCALE GENOMIC DNA]</scope>
    <source>
        <strain evidence="9">W97</strain>
    </source>
</reference>
<comment type="similarity">
    <text evidence="1 5">Belongs to the peptidase S8 family.</text>
</comment>
<dbReference type="CDD" id="cd00306">
    <property type="entry name" value="Peptidases_S8_S53"/>
    <property type="match status" value="1"/>
</dbReference>
<dbReference type="InterPro" id="IPR050131">
    <property type="entry name" value="Peptidase_S8_subtilisin-like"/>
</dbReference>
<feature type="domain" description="Peptidase S8/S53" evidence="7">
    <location>
        <begin position="674"/>
        <end position="904"/>
    </location>
</feature>
<evidence type="ECO:0000259" key="8">
    <source>
        <dbReference type="Pfam" id="PF24476"/>
    </source>
</evidence>
<dbReference type="PANTHER" id="PTHR43806">
    <property type="entry name" value="PEPTIDASE S8"/>
    <property type="match status" value="1"/>
</dbReference>
<protein>
    <submittedName>
        <fullName evidence="9">Putative peptidase S8 subtilisin kexin sedolisin</fullName>
    </submittedName>
</protein>
<dbReference type="PANTHER" id="PTHR43806:SF11">
    <property type="entry name" value="CEREVISIN-RELATED"/>
    <property type="match status" value="1"/>
</dbReference>
<feature type="active site" description="Charge relay system" evidence="5">
    <location>
        <position position="731"/>
    </location>
</feature>
<dbReference type="EMBL" id="DF977478">
    <property type="protein sequence ID" value="GAP88690.1"/>
    <property type="molecule type" value="Genomic_DNA"/>
</dbReference>
<evidence type="ECO:0000313" key="9">
    <source>
        <dbReference type="EMBL" id="GAP88690.1"/>
    </source>
</evidence>
<evidence type="ECO:0000259" key="7">
    <source>
        <dbReference type="Pfam" id="PF00082"/>
    </source>
</evidence>
<keyword evidence="3 5" id="KW-0378">Hydrolase</keyword>
<dbReference type="Gene3D" id="3.40.50.200">
    <property type="entry name" value="Peptidase S8/S53 domain"/>
    <property type="match status" value="1"/>
</dbReference>
<feature type="region of interest" description="Disordered" evidence="6">
    <location>
        <begin position="162"/>
        <end position="186"/>
    </location>
</feature>
<evidence type="ECO:0000256" key="6">
    <source>
        <dbReference type="SAM" id="MobiDB-lite"/>
    </source>
</evidence>